<evidence type="ECO:0000256" key="3">
    <source>
        <dbReference type="ARBA" id="ARBA00012108"/>
    </source>
</evidence>
<evidence type="ECO:0000313" key="17">
    <source>
        <dbReference type="EMBL" id="KKO10757.1"/>
    </source>
</evidence>
<keyword evidence="6" id="KW-0479">Metal-binding</keyword>
<dbReference type="InterPro" id="IPR058561">
    <property type="entry name" value="Exonuc_1_C"/>
</dbReference>
<dbReference type="GO" id="GO:0006281">
    <property type="term" value="P:DNA repair"/>
    <property type="evidence" value="ECO:0007669"/>
    <property type="project" value="UniProtKB-KW"/>
</dbReference>
<dbReference type="InterPro" id="IPR036397">
    <property type="entry name" value="RNaseH_sf"/>
</dbReference>
<keyword evidence="11" id="KW-0238">DNA-binding</keyword>
<evidence type="ECO:0000256" key="9">
    <source>
        <dbReference type="ARBA" id="ARBA00022839"/>
    </source>
</evidence>
<dbReference type="AlphaFoldDB" id="A0A0F9YEZ2"/>
<evidence type="ECO:0000256" key="1">
    <source>
        <dbReference type="ARBA" id="ARBA00000563"/>
    </source>
</evidence>
<dbReference type="EMBL" id="LAZR01000004">
    <property type="protein sequence ID" value="KKO10757.1"/>
    <property type="molecule type" value="Genomic_DNA"/>
</dbReference>
<comment type="caution">
    <text evidence="17">The sequence shown here is derived from an EMBL/GenBank/DDBJ whole genome shotgun (WGS) entry which is preliminary data.</text>
</comment>
<comment type="cofactor">
    <cofactor evidence="2">
        <name>Mg(2+)</name>
        <dbReference type="ChEBI" id="CHEBI:18420"/>
    </cofactor>
</comment>
<dbReference type="Gene3D" id="1.10.287.1240">
    <property type="match status" value="1"/>
</dbReference>
<name>A0A0F9YEZ2_9ZZZZ</name>
<keyword evidence="9" id="KW-0269">Exonuclease</keyword>
<dbReference type="GO" id="GO:0008310">
    <property type="term" value="F:single-stranded DNA 3'-5' DNA exonuclease activity"/>
    <property type="evidence" value="ECO:0007669"/>
    <property type="project" value="UniProtKB-EC"/>
</dbReference>
<dbReference type="CDD" id="cd06138">
    <property type="entry name" value="ExoI_N"/>
    <property type="match status" value="1"/>
</dbReference>
<evidence type="ECO:0000259" key="15">
    <source>
        <dbReference type="PROSITE" id="PS51784"/>
    </source>
</evidence>
<dbReference type="PIRSF" id="PIRSF000977">
    <property type="entry name" value="Exodeoxyribonuclease_I"/>
    <property type="match status" value="1"/>
</dbReference>
<dbReference type="InterPro" id="IPR022894">
    <property type="entry name" value="Oligoribonuclease"/>
</dbReference>
<evidence type="ECO:0000256" key="10">
    <source>
        <dbReference type="ARBA" id="ARBA00022842"/>
    </source>
</evidence>
<proteinExistence type="predicted"/>
<evidence type="ECO:0000256" key="11">
    <source>
        <dbReference type="ARBA" id="ARBA00023125"/>
    </source>
</evidence>
<dbReference type="GO" id="GO:0000175">
    <property type="term" value="F:3'-5'-RNA exonuclease activity"/>
    <property type="evidence" value="ECO:0007669"/>
    <property type="project" value="InterPro"/>
</dbReference>
<reference evidence="17" key="1">
    <citation type="journal article" date="2015" name="Nature">
        <title>Complex archaea that bridge the gap between prokaryotes and eukaryotes.</title>
        <authorList>
            <person name="Spang A."/>
            <person name="Saw J.H."/>
            <person name="Jorgensen S.L."/>
            <person name="Zaremba-Niedzwiedzka K."/>
            <person name="Martijn J."/>
            <person name="Lind A.E."/>
            <person name="van Eijk R."/>
            <person name="Schleper C."/>
            <person name="Guy L."/>
            <person name="Ettema T.J."/>
        </authorList>
    </citation>
    <scope>NUCLEOTIDE SEQUENCE</scope>
</reference>
<evidence type="ECO:0000259" key="16">
    <source>
        <dbReference type="PROSITE" id="PS51785"/>
    </source>
</evidence>
<dbReference type="InterPro" id="IPR034747">
    <property type="entry name" value="EXOI_SH3"/>
</dbReference>
<keyword evidence="5" id="KW-0540">Nuclease</keyword>
<dbReference type="InterPro" id="IPR012337">
    <property type="entry name" value="RNaseH-like_sf"/>
</dbReference>
<dbReference type="EC" id="3.1.11.1" evidence="3"/>
<evidence type="ECO:0000256" key="6">
    <source>
        <dbReference type="ARBA" id="ARBA00022723"/>
    </source>
</evidence>
<dbReference type="Gene3D" id="1.20.1280.70">
    <property type="entry name" value="Exonuclease ExoI, domain 3"/>
    <property type="match status" value="1"/>
</dbReference>
<dbReference type="PANTHER" id="PTHR11046:SF11">
    <property type="entry name" value="EXODEOXYRIBONUCLEASE I"/>
    <property type="match status" value="1"/>
</dbReference>
<evidence type="ECO:0000256" key="13">
    <source>
        <dbReference type="ARBA" id="ARBA00031220"/>
    </source>
</evidence>
<dbReference type="InterPro" id="IPR038649">
    <property type="entry name" value="EXOI_SH3_sf"/>
</dbReference>
<dbReference type="GO" id="GO:0003677">
    <property type="term" value="F:DNA binding"/>
    <property type="evidence" value="ECO:0007669"/>
    <property type="project" value="UniProtKB-KW"/>
</dbReference>
<dbReference type="Gene3D" id="3.30.1520.20">
    <property type="entry name" value="Exonuclease ExoI, domain 2"/>
    <property type="match status" value="1"/>
</dbReference>
<dbReference type="Gene3D" id="3.30.420.10">
    <property type="entry name" value="Ribonuclease H-like superfamily/Ribonuclease H"/>
    <property type="match status" value="1"/>
</dbReference>
<evidence type="ECO:0000256" key="12">
    <source>
        <dbReference type="ARBA" id="ARBA00023204"/>
    </source>
</evidence>
<comment type="subunit">
    <text evidence="14">Monomer. Interacts with ssb (via C-terminus); this interaction stimulates the exonuclease activity by recruiting the enzyme to its substrate.</text>
</comment>
<keyword evidence="10" id="KW-0460">Magnesium</keyword>
<dbReference type="PROSITE" id="PS51785">
    <property type="entry name" value="EXOI_C"/>
    <property type="match status" value="1"/>
</dbReference>
<dbReference type="PROSITE" id="PS51784">
    <property type="entry name" value="EXOI_SH3"/>
    <property type="match status" value="1"/>
</dbReference>
<keyword evidence="12" id="KW-0234">DNA repair</keyword>
<dbReference type="SMART" id="SM00479">
    <property type="entry name" value="EXOIII"/>
    <property type="match status" value="1"/>
</dbReference>
<evidence type="ECO:0000256" key="2">
    <source>
        <dbReference type="ARBA" id="ARBA00001946"/>
    </source>
</evidence>
<keyword evidence="8" id="KW-0378">Hydrolase</keyword>
<evidence type="ECO:0000256" key="8">
    <source>
        <dbReference type="ARBA" id="ARBA00022801"/>
    </source>
</evidence>
<dbReference type="Pfam" id="PF26016">
    <property type="entry name" value="ExoI_C"/>
    <property type="match status" value="1"/>
</dbReference>
<dbReference type="Pfam" id="PF00929">
    <property type="entry name" value="RNase_T"/>
    <property type="match status" value="1"/>
</dbReference>
<comment type="catalytic activity">
    <reaction evidence="1">
        <text>Exonucleolytic cleavage in the 3'- to 5'-direction to yield nucleoside 5'-phosphates.</text>
        <dbReference type="EC" id="3.1.11.1"/>
    </reaction>
</comment>
<feature type="domain" description="ExoI SH3-like" evidence="15">
    <location>
        <begin position="201"/>
        <end position="355"/>
    </location>
</feature>
<dbReference type="InterPro" id="IPR023607">
    <property type="entry name" value="Exodeoxyribonuclease_I"/>
</dbReference>
<evidence type="ECO:0000256" key="4">
    <source>
        <dbReference type="ARBA" id="ARBA00019900"/>
    </source>
</evidence>
<dbReference type="NCBIfam" id="NF008746">
    <property type="entry name" value="PRK11779.1"/>
    <property type="match status" value="1"/>
</dbReference>
<dbReference type="Pfam" id="PF08411">
    <property type="entry name" value="ExoI_SH3"/>
    <property type="match status" value="1"/>
</dbReference>
<dbReference type="InterPro" id="IPR013620">
    <property type="entry name" value="Exonuc_1_SH3"/>
</dbReference>
<protein>
    <recommendedName>
        <fullName evidence="4">Exodeoxyribonuclease I</fullName>
        <ecNumber evidence="3">3.1.11.1</ecNumber>
    </recommendedName>
    <alternativeName>
        <fullName evidence="13">DNA deoxyribophosphodiesterase</fullName>
    </alternativeName>
</protein>
<evidence type="ECO:0000256" key="7">
    <source>
        <dbReference type="ARBA" id="ARBA00022763"/>
    </source>
</evidence>
<evidence type="ECO:0000256" key="5">
    <source>
        <dbReference type="ARBA" id="ARBA00022722"/>
    </source>
</evidence>
<dbReference type="InterPro" id="IPR013520">
    <property type="entry name" value="Ribonucl_H"/>
</dbReference>
<dbReference type="PANTHER" id="PTHR11046">
    <property type="entry name" value="OLIGORIBONUCLEASE, MITOCHONDRIAL"/>
    <property type="match status" value="1"/>
</dbReference>
<dbReference type="GO" id="GO:0046872">
    <property type="term" value="F:metal ion binding"/>
    <property type="evidence" value="ECO:0007669"/>
    <property type="project" value="UniProtKB-KW"/>
</dbReference>
<organism evidence="17">
    <name type="scientific">marine sediment metagenome</name>
    <dbReference type="NCBI Taxonomy" id="412755"/>
    <lineage>
        <taxon>unclassified sequences</taxon>
        <taxon>metagenomes</taxon>
        <taxon>ecological metagenomes</taxon>
    </lineage>
</organism>
<gene>
    <name evidence="17" type="ORF">LCGC14_0022400</name>
</gene>
<accession>A0A0F9YEZ2</accession>
<feature type="domain" description="ExoI C-terminal" evidence="16">
    <location>
        <begin position="359"/>
        <end position="489"/>
    </location>
</feature>
<dbReference type="SUPFAM" id="SSF53098">
    <property type="entry name" value="Ribonuclease H-like"/>
    <property type="match status" value="1"/>
</dbReference>
<keyword evidence="7" id="KW-0227">DNA damage</keyword>
<dbReference type="FunFam" id="3.30.420.10:FF:000033">
    <property type="entry name" value="Exodeoxyribonuclease I"/>
    <property type="match status" value="1"/>
</dbReference>
<sequence length="489" mass="55443">MAGEDKAATIYWHDYEAFGADARRDRASQFAGIRTDTELNEVEAPLVIYCQPAVDMLPHPQACLITGITPQQARKRGLPEAEFIRQIHEQFARPQTCVAGFNSIRFDDELTRQLLYRNFYDAYEREWKNGNSRWDIIDVVRLCYALRPDGIVWPEKEDGTVSFRLEALSAANGISHQDAHDALSDVRATIAVAKLVKTRQPRLYDYAFALRSKHRVNELLDVAAHTPVLHISSMYPARMGCLALTMPLAMHPVDSNGVLLYDLRTDPTPWLDMTTEQLRQSLFRSRAELVDGEERLPVKVLHANRCPMLASPAALAANRAQQLQIDMAQSRAHWQIIHARPDFIARVSEAFAARPDFEALTDPDFMLYAGGFFSAADKRLMTRVRQMSAQDLASESAQLASAFSDSRLPEMLFRYRARNYPQSLTAPEQQAWREFCHQRLTRGSDVPGAGPDLASYDEWLAKLRESAAGDTQEGMLQDLQQWRDEVCQL</sequence>
<evidence type="ECO:0000256" key="14">
    <source>
        <dbReference type="ARBA" id="ARBA00046792"/>
    </source>
</evidence>